<dbReference type="Gene3D" id="3.80.10.10">
    <property type="entry name" value="Ribonuclease Inhibitor"/>
    <property type="match status" value="1"/>
</dbReference>
<sequence length="157" mass="16978">NICPNIVLLRLNQCGLTERSCEALASVFTANSCSHLSDNGLQDSGVKILSAGLGNKHCKLEILRLSGCCVTERGCAFLASALRSNPCSHLRELDLSYNHPGDSGVKLLSDLLEDEQLKSVCVCCKSAATITLLCSNNICMLMLQLPFKCKRKMTDAK</sequence>
<reference evidence="3 4" key="1">
    <citation type="submission" date="2019-04" db="EMBL/GenBank/DDBJ databases">
        <authorList>
            <consortium name="Wellcome Sanger Institute Data Sharing"/>
        </authorList>
    </citation>
    <scope>NUCLEOTIDE SEQUENCE [LARGE SCALE GENOMIC DNA]</scope>
</reference>
<proteinExistence type="predicted"/>
<organism evidence="3 4">
    <name type="scientific">Scleropages formosus</name>
    <name type="common">Asian bonytongue</name>
    <name type="synonym">Osteoglossum formosum</name>
    <dbReference type="NCBI Taxonomy" id="113540"/>
    <lineage>
        <taxon>Eukaryota</taxon>
        <taxon>Metazoa</taxon>
        <taxon>Chordata</taxon>
        <taxon>Craniata</taxon>
        <taxon>Vertebrata</taxon>
        <taxon>Euteleostomi</taxon>
        <taxon>Actinopterygii</taxon>
        <taxon>Neopterygii</taxon>
        <taxon>Teleostei</taxon>
        <taxon>Osteoglossocephala</taxon>
        <taxon>Osteoglossomorpha</taxon>
        <taxon>Osteoglossiformes</taxon>
        <taxon>Osteoglossidae</taxon>
        <taxon>Scleropages</taxon>
    </lineage>
</organism>
<reference evidence="3" key="2">
    <citation type="submission" date="2025-08" db="UniProtKB">
        <authorList>
            <consortium name="Ensembl"/>
        </authorList>
    </citation>
    <scope>IDENTIFICATION</scope>
</reference>
<dbReference type="Proteomes" id="UP000694397">
    <property type="component" value="Chromosome 17"/>
</dbReference>
<dbReference type="AlphaFoldDB" id="A0A8C9TX46"/>
<dbReference type="InterPro" id="IPR001611">
    <property type="entry name" value="Leu-rich_rpt"/>
</dbReference>
<dbReference type="Ensembl" id="ENSSFOT00015078868.1">
    <property type="protein sequence ID" value="ENSSFOP00015052929.1"/>
    <property type="gene ID" value="ENSSFOG00015032796.1"/>
</dbReference>
<dbReference type="PANTHER" id="PTHR24106">
    <property type="entry name" value="NACHT, LRR AND CARD DOMAINS-CONTAINING"/>
    <property type="match status" value="1"/>
</dbReference>
<protein>
    <submittedName>
        <fullName evidence="3">Uncharacterized protein</fullName>
    </submittedName>
</protein>
<keyword evidence="1" id="KW-0433">Leucine-rich repeat</keyword>
<accession>A0A8C9TX46</accession>
<evidence type="ECO:0000313" key="4">
    <source>
        <dbReference type="Proteomes" id="UP000694397"/>
    </source>
</evidence>
<dbReference type="SMART" id="SM00368">
    <property type="entry name" value="LRR_RI"/>
    <property type="match status" value="4"/>
</dbReference>
<dbReference type="OrthoDB" id="120976at2759"/>
<dbReference type="Pfam" id="PF13516">
    <property type="entry name" value="LRR_6"/>
    <property type="match status" value="2"/>
</dbReference>
<evidence type="ECO:0000313" key="3">
    <source>
        <dbReference type="Ensembl" id="ENSSFOP00015052929.1"/>
    </source>
</evidence>
<dbReference type="SUPFAM" id="SSF52047">
    <property type="entry name" value="RNI-like"/>
    <property type="match status" value="1"/>
</dbReference>
<dbReference type="GeneTree" id="ENSGT01150000287004"/>
<keyword evidence="4" id="KW-1185">Reference proteome</keyword>
<keyword evidence="2" id="KW-0677">Repeat</keyword>
<dbReference type="InterPro" id="IPR051261">
    <property type="entry name" value="NLR"/>
</dbReference>
<dbReference type="InterPro" id="IPR032675">
    <property type="entry name" value="LRR_dom_sf"/>
</dbReference>
<name>A0A8C9TX46_SCLFO</name>
<evidence type="ECO:0000256" key="2">
    <source>
        <dbReference type="ARBA" id="ARBA00022737"/>
    </source>
</evidence>
<reference evidence="3" key="3">
    <citation type="submission" date="2025-09" db="UniProtKB">
        <authorList>
            <consortium name="Ensembl"/>
        </authorList>
    </citation>
    <scope>IDENTIFICATION</scope>
</reference>
<evidence type="ECO:0000256" key="1">
    <source>
        <dbReference type="ARBA" id="ARBA00022614"/>
    </source>
</evidence>